<keyword evidence="6 10" id="KW-0274">FAD</keyword>
<evidence type="ECO:0000256" key="7">
    <source>
        <dbReference type="ARBA" id="ARBA00022842"/>
    </source>
</evidence>
<dbReference type="RefSeq" id="WP_006193830.1">
    <property type="nucleotide sequence ID" value="NZ_GG698598.1"/>
</dbReference>
<dbReference type="Pfam" id="PF02424">
    <property type="entry name" value="ApbE"/>
    <property type="match status" value="1"/>
</dbReference>
<dbReference type="InterPro" id="IPR003374">
    <property type="entry name" value="ApbE-like_sf"/>
</dbReference>
<dbReference type="SUPFAM" id="SSF143631">
    <property type="entry name" value="ApbE-like"/>
    <property type="match status" value="1"/>
</dbReference>
<keyword evidence="7 10" id="KW-0460">Magnesium</keyword>
<dbReference type="Gene3D" id="3.10.520.10">
    <property type="entry name" value="ApbE-like domains"/>
    <property type="match status" value="1"/>
</dbReference>
<dbReference type="InterPro" id="IPR024932">
    <property type="entry name" value="ApbE"/>
</dbReference>
<evidence type="ECO:0000256" key="12">
    <source>
        <dbReference type="RuleBase" id="RU363002"/>
    </source>
</evidence>
<accession>C9LYA5</accession>
<protein>
    <recommendedName>
        <fullName evidence="2 10">FAD:protein FMN transferase</fullName>
        <ecNumber evidence="1 10">2.7.1.180</ecNumber>
    </recommendedName>
    <alternativeName>
        <fullName evidence="8 10">Flavin transferase</fullName>
    </alternativeName>
</protein>
<dbReference type="STRING" id="546271.Selsp_0251"/>
<comment type="cofactor">
    <cofactor evidence="11">
        <name>Mg(2+)</name>
        <dbReference type="ChEBI" id="CHEBI:18420"/>
    </cofactor>
    <cofactor evidence="11">
        <name>Mn(2+)</name>
        <dbReference type="ChEBI" id="CHEBI:29035"/>
    </cofactor>
    <text evidence="11">Magnesium. Can also use manganese.</text>
</comment>
<evidence type="ECO:0000313" key="16">
    <source>
        <dbReference type="Proteomes" id="UP000011124"/>
    </source>
</evidence>
<keyword evidence="12" id="KW-1003">Cell membrane</keyword>
<evidence type="ECO:0000256" key="10">
    <source>
        <dbReference type="PIRNR" id="PIRNR006268"/>
    </source>
</evidence>
<keyword evidence="4 10" id="KW-0808">Transferase</keyword>
<dbReference type="PROSITE" id="PS51257">
    <property type="entry name" value="PROKAR_LIPOPROTEIN"/>
    <property type="match status" value="1"/>
</dbReference>
<feature type="binding site" evidence="11">
    <location>
        <position position="310"/>
    </location>
    <ligand>
        <name>Mg(2+)</name>
        <dbReference type="ChEBI" id="CHEBI:18420"/>
    </ligand>
</feature>
<dbReference type="EC" id="2.7.1.180" evidence="1 10"/>
<dbReference type="AlphaFoldDB" id="C9LYA5"/>
<dbReference type="GO" id="GO:0016740">
    <property type="term" value="F:transferase activity"/>
    <property type="evidence" value="ECO:0007669"/>
    <property type="project" value="UniProtKB-UniRule"/>
</dbReference>
<dbReference type="OrthoDB" id="9778595at2"/>
<evidence type="ECO:0000313" key="15">
    <source>
        <dbReference type="Proteomes" id="UP000003505"/>
    </source>
</evidence>
<comment type="subcellular location">
    <subcellularLocation>
        <location evidence="12">Cell inner membrane</location>
        <topology evidence="12">Lipid-anchor</topology>
        <orientation evidence="12">Periplasmic side</orientation>
    </subcellularLocation>
</comment>
<dbReference type="HOGENOM" id="CLU_044403_1_3_9"/>
<sequence length="365" mass="38371">MIRLQNLAAQGAGHLALCLLLVFFTASLLAGCLPEQMNRMSSGDASRAPEEASEEFFAMDTKMTVKVYGEGAPEAAREAKERLQALDALWSVTREGSDVERLNSGAGEAIALSPKTMRLLRMSEEVREETKGALDVTLAPLLQLWGFTGGVHRVPTAEEIEAARALTGAGKLKLDEAAGMARLEKGSSVELGAVAKGYAGELVAAELKSRGVRSALLDLGGNIETIGAREDGTPWRVGLRNPFGGALLGTVAVADAAVVTSAIDQRFFTDEAGNRYWHILDPATGKPAASGLASATVVASSGGRADALSTALFVMGADRAAAFWRGRQDFEMVLVGMDGHVQITPGLLDRFSAGEGLTGEVEVIR</sequence>
<evidence type="ECO:0000313" key="13">
    <source>
        <dbReference type="EMBL" id="AEB99228.1"/>
    </source>
</evidence>
<keyword evidence="16" id="KW-1185">Reference proteome</keyword>
<name>C9LYA5_SELS3</name>
<organism evidence="14 15">
    <name type="scientific">Selenomonas sputigena (strain ATCC 35185 / DSM 20758 / CCUG 44933 / VPI D19B-28)</name>
    <dbReference type="NCBI Taxonomy" id="546271"/>
    <lineage>
        <taxon>Bacteria</taxon>
        <taxon>Bacillati</taxon>
        <taxon>Bacillota</taxon>
        <taxon>Negativicutes</taxon>
        <taxon>Selenomonadales</taxon>
        <taxon>Selenomonadaceae</taxon>
        <taxon>Selenomonas</taxon>
    </lineage>
</organism>
<evidence type="ECO:0000256" key="5">
    <source>
        <dbReference type="ARBA" id="ARBA00022723"/>
    </source>
</evidence>
<keyword evidence="12 13" id="KW-0449">Lipoprotein</keyword>
<dbReference type="KEGG" id="ssg:Selsp_0251"/>
<dbReference type="EMBL" id="CP002637">
    <property type="protein sequence ID" value="AEB99228.1"/>
    <property type="molecule type" value="Genomic_DNA"/>
</dbReference>
<feature type="binding site" evidence="11">
    <location>
        <position position="193"/>
    </location>
    <ligand>
        <name>Mg(2+)</name>
        <dbReference type="ChEBI" id="CHEBI:18420"/>
    </ligand>
</feature>
<dbReference type="Proteomes" id="UP000011124">
    <property type="component" value="Chromosome"/>
</dbReference>
<evidence type="ECO:0000256" key="6">
    <source>
        <dbReference type="ARBA" id="ARBA00022827"/>
    </source>
</evidence>
<dbReference type="EMBL" id="ACKP02000051">
    <property type="protein sequence ID" value="EEX76135.1"/>
    <property type="molecule type" value="Genomic_DNA"/>
</dbReference>
<evidence type="ECO:0000256" key="3">
    <source>
        <dbReference type="ARBA" id="ARBA00022630"/>
    </source>
</evidence>
<keyword evidence="12" id="KW-0472">Membrane</keyword>
<keyword evidence="5 10" id="KW-0479">Metal-binding</keyword>
<dbReference type="PIRSF" id="PIRSF006268">
    <property type="entry name" value="ApbE"/>
    <property type="match status" value="1"/>
</dbReference>
<evidence type="ECO:0000256" key="11">
    <source>
        <dbReference type="PIRSR" id="PIRSR006268-2"/>
    </source>
</evidence>
<comment type="catalytic activity">
    <reaction evidence="9 10 12">
        <text>L-threonyl-[protein] + FAD = FMN-L-threonyl-[protein] + AMP + H(+)</text>
        <dbReference type="Rhea" id="RHEA:36847"/>
        <dbReference type="Rhea" id="RHEA-COMP:11060"/>
        <dbReference type="Rhea" id="RHEA-COMP:11061"/>
        <dbReference type="ChEBI" id="CHEBI:15378"/>
        <dbReference type="ChEBI" id="CHEBI:30013"/>
        <dbReference type="ChEBI" id="CHEBI:57692"/>
        <dbReference type="ChEBI" id="CHEBI:74257"/>
        <dbReference type="ChEBI" id="CHEBI:456215"/>
        <dbReference type="EC" id="2.7.1.180"/>
    </reaction>
</comment>
<evidence type="ECO:0000256" key="9">
    <source>
        <dbReference type="ARBA" id="ARBA00048540"/>
    </source>
</evidence>
<reference evidence="14 15" key="1">
    <citation type="submission" date="2009-09" db="EMBL/GenBank/DDBJ databases">
        <authorList>
            <person name="Weinstock G."/>
            <person name="Sodergren E."/>
            <person name="Clifton S."/>
            <person name="Fulton L."/>
            <person name="Fulton B."/>
            <person name="Courtney L."/>
            <person name="Fronick C."/>
            <person name="Harrison M."/>
            <person name="Strong C."/>
            <person name="Farmer C."/>
            <person name="Delahaunty K."/>
            <person name="Markovic C."/>
            <person name="Hall O."/>
            <person name="Minx P."/>
            <person name="Tomlinson C."/>
            <person name="Mitreva M."/>
            <person name="Nelson J."/>
            <person name="Hou S."/>
            <person name="Wollam A."/>
            <person name="Pepin K.H."/>
            <person name="Johnson M."/>
            <person name="Bhonagiri V."/>
            <person name="Nash W.E."/>
            <person name="Warren W."/>
            <person name="Chinwalla A."/>
            <person name="Mardis E.R."/>
            <person name="Wilson R.K."/>
        </authorList>
    </citation>
    <scope>NUCLEOTIDE SEQUENCE [LARGE SCALE GENOMIC DNA]</scope>
    <source>
        <strain evidence="14">ATCC 35185</strain>
        <strain evidence="15">ATCC 35185 / DSM 20758 / VPI D19B-28</strain>
    </source>
</reference>
<evidence type="ECO:0000256" key="2">
    <source>
        <dbReference type="ARBA" id="ARBA00016337"/>
    </source>
</evidence>
<evidence type="ECO:0000256" key="8">
    <source>
        <dbReference type="ARBA" id="ARBA00031306"/>
    </source>
</evidence>
<dbReference type="GO" id="GO:0005886">
    <property type="term" value="C:plasma membrane"/>
    <property type="evidence" value="ECO:0007669"/>
    <property type="project" value="UniProtKB-SubCell"/>
</dbReference>
<evidence type="ECO:0000256" key="4">
    <source>
        <dbReference type="ARBA" id="ARBA00022679"/>
    </source>
</evidence>
<reference evidence="13 16" key="2">
    <citation type="submission" date="2011-04" db="EMBL/GenBank/DDBJ databases">
        <title>The complete genome of Selenomonas sputigena DSM 20758.</title>
        <authorList>
            <consortium name="US DOE Joint Genome Institute (JGI-PGF)"/>
            <person name="Lucas S."/>
            <person name="Copeland A."/>
            <person name="Lapidus A."/>
            <person name="Bruce D."/>
            <person name="Goodwin L."/>
            <person name="Pitluck S."/>
            <person name="Peters L."/>
            <person name="Kyrpides N."/>
            <person name="Mavromatis K."/>
            <person name="Ivanova N."/>
            <person name="Ovchinnikova G."/>
            <person name="Teshima H."/>
            <person name="Detter J.C."/>
            <person name="Tapia R."/>
            <person name="Han C."/>
            <person name="Land M."/>
            <person name="Hauser L."/>
            <person name="Markowitz V."/>
            <person name="Cheng J.-F."/>
            <person name="Hugenholtz P."/>
            <person name="Woyke T."/>
            <person name="Wu D."/>
            <person name="Gronow S."/>
            <person name="Wellnitz S."/>
            <person name="Schneider S."/>
            <person name="Klenk H.-P."/>
            <person name="Eisen J.A."/>
        </authorList>
    </citation>
    <scope>NUCLEOTIDE SEQUENCE [LARGE SCALE GENOMIC DNA]</scope>
    <source>
        <strain evidence="13">ATCC 35185</strain>
        <strain evidence="16">ATCC 35185 / DSM 20758 / VPI D19B-28</strain>
    </source>
</reference>
<dbReference type="PANTHER" id="PTHR30040:SF2">
    <property type="entry name" value="FAD:PROTEIN FMN TRANSFERASE"/>
    <property type="match status" value="1"/>
</dbReference>
<evidence type="ECO:0000256" key="1">
    <source>
        <dbReference type="ARBA" id="ARBA00011955"/>
    </source>
</evidence>
<evidence type="ECO:0000313" key="14">
    <source>
        <dbReference type="EMBL" id="EEX76135.1"/>
    </source>
</evidence>
<dbReference type="Proteomes" id="UP000003505">
    <property type="component" value="Unassembled WGS sequence"/>
</dbReference>
<keyword evidence="3 10" id="KW-0285">Flavoprotein</keyword>
<proteinExistence type="inferred from homology"/>
<keyword evidence="12" id="KW-0997">Cell inner membrane</keyword>
<dbReference type="eggNOG" id="COG1477">
    <property type="taxonomic scope" value="Bacteria"/>
</dbReference>
<dbReference type="GO" id="GO:0046872">
    <property type="term" value="F:metal ion binding"/>
    <property type="evidence" value="ECO:0007669"/>
    <property type="project" value="UniProtKB-UniRule"/>
</dbReference>
<comment type="similarity">
    <text evidence="10 12">Belongs to the ApbE family.</text>
</comment>
<feature type="binding site" evidence="11">
    <location>
        <position position="306"/>
    </location>
    <ligand>
        <name>Mg(2+)</name>
        <dbReference type="ChEBI" id="CHEBI:18420"/>
    </ligand>
</feature>
<gene>
    <name evidence="13" type="ordered locus">Selsp_0251</name>
    <name evidence="14" type="ORF">SELSPUOL_02464</name>
</gene>
<comment type="function">
    <text evidence="12">Flavin transferase that catalyzes the transfer of the FMN moiety of FAD and its covalent binding to the hydroxyl group of a threonine residue in a target flavoprotein.</text>
</comment>
<dbReference type="PANTHER" id="PTHR30040">
    <property type="entry name" value="THIAMINE BIOSYNTHESIS LIPOPROTEIN APBE"/>
    <property type="match status" value="1"/>
</dbReference>